<dbReference type="GO" id="GO:0016301">
    <property type="term" value="F:kinase activity"/>
    <property type="evidence" value="ECO:0007669"/>
    <property type="project" value="UniProtKB-KW"/>
</dbReference>
<keyword evidence="1" id="KW-0808">Transferase</keyword>
<dbReference type="Proteomes" id="UP000326340">
    <property type="component" value="Unassembled WGS sequence"/>
</dbReference>
<sequence length="307" mass="34535">MQIHLPFNDQSGECLGIGPSQGLVYAIDSEIVIKMPFQYAVVEDPDEHHLLELSLRSFISLEKELAVYATLKAHPHPNFVRRLETGQSDCLFLERLEPLERAWPRSTEPERRRWALELVDAVSWLEAHGCADGDLAVRNLGVDGNNRLKLFDFGSAVHSSHPDYAIDVVRDHFELATCLHYILSGIDLLKDLRSYAEVKEVRAQLAGGHGVIGPGAEVMADIIHDGWTGRSSSTSFGQIHRRVSSLFRSIAGAATLPERPESHYQRLESRCRDWLGRASRNARFQEIEGYVRDCKAVGLDADLDVWR</sequence>
<evidence type="ECO:0000313" key="1">
    <source>
        <dbReference type="EMBL" id="TQN65221.1"/>
    </source>
</evidence>
<comment type="caution">
    <text evidence="1">The sequence shown here is derived from an EMBL/GenBank/DDBJ whole genome shotgun (WGS) entry which is preliminary data.</text>
</comment>
<keyword evidence="2" id="KW-1185">Reference proteome</keyword>
<reference evidence="1 2" key="1">
    <citation type="journal article" date="2019" name="Sci. Rep.">
        <title>Colletotrichum shisoi sp. nov., an anthracnose pathogen of Perilla frutescens in Japan: molecular phylogenetic, morphological and genomic evidence.</title>
        <authorList>
            <person name="Gan P."/>
            <person name="Tsushima A."/>
            <person name="Hiroyama R."/>
            <person name="Narusaka M."/>
            <person name="Takano Y."/>
            <person name="Narusaka Y."/>
            <person name="Kawaradani M."/>
            <person name="Damm U."/>
            <person name="Shirasu K."/>
        </authorList>
    </citation>
    <scope>NUCLEOTIDE SEQUENCE [LARGE SCALE GENOMIC DNA]</scope>
    <source>
        <strain evidence="1 2">PG-2018a</strain>
    </source>
</reference>
<protein>
    <submittedName>
        <fullName evidence="1">Serine/threonine-protein kinase PKH2</fullName>
    </submittedName>
</protein>
<dbReference type="SUPFAM" id="SSF56112">
    <property type="entry name" value="Protein kinase-like (PK-like)"/>
    <property type="match status" value="1"/>
</dbReference>
<name>A0A5Q4BEN9_9PEZI</name>
<proteinExistence type="predicted"/>
<organism evidence="1 2">
    <name type="scientific">Colletotrichum shisoi</name>
    <dbReference type="NCBI Taxonomy" id="2078593"/>
    <lineage>
        <taxon>Eukaryota</taxon>
        <taxon>Fungi</taxon>
        <taxon>Dikarya</taxon>
        <taxon>Ascomycota</taxon>
        <taxon>Pezizomycotina</taxon>
        <taxon>Sordariomycetes</taxon>
        <taxon>Hypocreomycetidae</taxon>
        <taxon>Glomerellales</taxon>
        <taxon>Glomerellaceae</taxon>
        <taxon>Colletotrichum</taxon>
        <taxon>Colletotrichum destructivum species complex</taxon>
    </lineage>
</organism>
<accession>A0A5Q4BEN9</accession>
<dbReference type="Gene3D" id="1.10.510.10">
    <property type="entry name" value="Transferase(Phosphotransferase) domain 1"/>
    <property type="match status" value="1"/>
</dbReference>
<dbReference type="AlphaFoldDB" id="A0A5Q4BEN9"/>
<dbReference type="InterPro" id="IPR011009">
    <property type="entry name" value="Kinase-like_dom_sf"/>
</dbReference>
<gene>
    <name evidence="1" type="primary">PKH2</name>
    <name evidence="1" type="ORF">CSHISOI_10192</name>
</gene>
<evidence type="ECO:0000313" key="2">
    <source>
        <dbReference type="Proteomes" id="UP000326340"/>
    </source>
</evidence>
<keyword evidence="1" id="KW-0418">Kinase</keyword>
<dbReference type="EMBL" id="PUHP01001749">
    <property type="protein sequence ID" value="TQN65221.1"/>
    <property type="molecule type" value="Genomic_DNA"/>
</dbReference>
<dbReference type="OrthoDB" id="4062651at2759"/>